<feature type="region of interest" description="Disordered" evidence="1">
    <location>
        <begin position="173"/>
        <end position="202"/>
    </location>
</feature>
<reference evidence="3" key="1">
    <citation type="submission" date="2023-10" db="EMBL/GenBank/DDBJ databases">
        <authorList>
            <person name="Hackl T."/>
        </authorList>
    </citation>
    <scope>NUCLEOTIDE SEQUENCE</scope>
</reference>
<accession>A0AAI8VSG6</accession>
<name>A0AAI8VSG6_9PEZI</name>
<dbReference type="EMBL" id="CAUWAG010000013">
    <property type="protein sequence ID" value="CAJ2510245.1"/>
    <property type="molecule type" value="Genomic_DNA"/>
</dbReference>
<proteinExistence type="predicted"/>
<feature type="compositionally biased region" description="Low complexity" evidence="1">
    <location>
        <begin position="173"/>
        <end position="200"/>
    </location>
</feature>
<keyword evidence="2" id="KW-1133">Transmembrane helix</keyword>
<dbReference type="AlphaFoldDB" id="A0AAI8VSG6"/>
<gene>
    <name evidence="3" type="ORF">KHLLAP_LOCUS10713</name>
</gene>
<evidence type="ECO:0000313" key="3">
    <source>
        <dbReference type="EMBL" id="CAJ2510245.1"/>
    </source>
</evidence>
<comment type="caution">
    <text evidence="3">The sequence shown here is derived from an EMBL/GenBank/DDBJ whole genome shotgun (WGS) entry which is preliminary data.</text>
</comment>
<feature type="transmembrane region" description="Helical" evidence="2">
    <location>
        <begin position="147"/>
        <end position="171"/>
    </location>
</feature>
<evidence type="ECO:0000256" key="1">
    <source>
        <dbReference type="SAM" id="MobiDB-lite"/>
    </source>
</evidence>
<feature type="compositionally biased region" description="Polar residues" evidence="1">
    <location>
        <begin position="18"/>
        <end position="32"/>
    </location>
</feature>
<evidence type="ECO:0000313" key="4">
    <source>
        <dbReference type="Proteomes" id="UP001295740"/>
    </source>
</evidence>
<sequence>MSYQLRPAQPQDDAPSQVAPTYNPTFTVSAPSYFSYAPPQPHPHPHPHPQYPNLHAPQPPLPPPPPVYYDHDGFARTQSWLAAQPPAPAMSPPAPAKTVVSEWTSASSTTEASFDRRTLGAGAPSAMTMAMPPRPNRRVCGIRRSHFYVIFAIGMFLLVVGIAVGLGVGLASRDTSAPTPTSTTSPDGTSTQTSPTPSFTGIQAGDTVACPGDNNRVYLSASTSKAFNIQCGQDYNSAGGAVDLAHMIKATLAECIDACSGRQDCVGVGYGSYEGELTCWMKSQLGTPNTSTDDWAFAQLQDMSDVA</sequence>
<keyword evidence="2" id="KW-0472">Membrane</keyword>
<dbReference type="Proteomes" id="UP001295740">
    <property type="component" value="Unassembled WGS sequence"/>
</dbReference>
<feature type="region of interest" description="Disordered" evidence="1">
    <location>
        <begin position="1"/>
        <end position="63"/>
    </location>
</feature>
<evidence type="ECO:0000256" key="2">
    <source>
        <dbReference type="SAM" id="Phobius"/>
    </source>
</evidence>
<keyword evidence="2" id="KW-0812">Transmembrane</keyword>
<organism evidence="3 4">
    <name type="scientific">Anthostomella pinea</name>
    <dbReference type="NCBI Taxonomy" id="933095"/>
    <lineage>
        <taxon>Eukaryota</taxon>
        <taxon>Fungi</taxon>
        <taxon>Dikarya</taxon>
        <taxon>Ascomycota</taxon>
        <taxon>Pezizomycotina</taxon>
        <taxon>Sordariomycetes</taxon>
        <taxon>Xylariomycetidae</taxon>
        <taxon>Xylariales</taxon>
        <taxon>Xylariaceae</taxon>
        <taxon>Anthostomella</taxon>
    </lineage>
</organism>
<protein>
    <submittedName>
        <fullName evidence="3">Uu.00g061450.m01.CDS01</fullName>
    </submittedName>
</protein>
<keyword evidence="4" id="KW-1185">Reference proteome</keyword>